<keyword evidence="1" id="KW-1133">Transmembrane helix</keyword>
<feature type="transmembrane region" description="Helical" evidence="1">
    <location>
        <begin position="278"/>
        <end position="295"/>
    </location>
</feature>
<feature type="transmembrane region" description="Helical" evidence="1">
    <location>
        <begin position="174"/>
        <end position="195"/>
    </location>
</feature>
<name>A0A6L6PHH8_9BURK</name>
<evidence type="ECO:0000259" key="2">
    <source>
        <dbReference type="Pfam" id="PF07670"/>
    </source>
</evidence>
<evidence type="ECO:0000256" key="1">
    <source>
        <dbReference type="SAM" id="Phobius"/>
    </source>
</evidence>
<dbReference type="InterPro" id="IPR011415">
    <property type="entry name" value="SpmA_SpmB"/>
</dbReference>
<feature type="transmembrane region" description="Helical" evidence="1">
    <location>
        <begin position="239"/>
        <end position="257"/>
    </location>
</feature>
<feature type="transmembrane region" description="Helical" evidence="1">
    <location>
        <begin position="307"/>
        <end position="329"/>
    </location>
</feature>
<sequence length="412" mass="44219">MSLNYIWSGFFLVGFLAALAQFLFLGDTEIFKRIIDGTFDSARTGVMDIALPLAGVMTLWLGIMNIGEKAGAIDLLAKLIAPFFSRIFPGVPSNHPATGHMVMNFSANLLGLDNAATPFGLKAMESLQTLNPDKDQPTDAQIMFLVLHTSGLTLIPLAIMAQRSILGAADPSDIFIPCMVATYVATMTGIIAVAIRQRINLFNRVVVGWLGGITAFIVAVVWYFTHYLTKGEIEVVSKVFSNFVLMAVIGGFIIGALRKKVNVYEAFIEGAKGGIQTSLTVIPYLVGMLVAISVIRNAGLLGFVVQGFHWLFSAIGINTDFVGALPTALMKPLSGSAAKAMMIDTMQTYGVDSFVGRLACVFQGSADTTFYIVALYFGSVGIRKTRYAISCGLIADLAGVIAAIAISYVFFH</sequence>
<dbReference type="Pfam" id="PF07670">
    <property type="entry name" value="Gate"/>
    <property type="match status" value="2"/>
</dbReference>
<dbReference type="RefSeq" id="WP_155464081.1">
    <property type="nucleotide sequence ID" value="NZ_WNKY01000012.1"/>
</dbReference>
<accession>A0A6L6PHH8</accession>
<dbReference type="PIRSF" id="PIRSF036542">
    <property type="entry name" value="SpmA_SpmB"/>
    <property type="match status" value="1"/>
</dbReference>
<dbReference type="InterPro" id="IPR052549">
    <property type="entry name" value="SpmB"/>
</dbReference>
<protein>
    <recommendedName>
        <fullName evidence="2">Nucleoside transporter/FeoB GTPase Gate domain-containing protein</fullName>
    </recommendedName>
</protein>
<dbReference type="AlphaFoldDB" id="A0A6L6PHH8"/>
<evidence type="ECO:0000313" key="4">
    <source>
        <dbReference type="Proteomes" id="UP000475582"/>
    </source>
</evidence>
<feature type="domain" description="Nucleoside transporter/FeoB GTPase Gate" evidence="2">
    <location>
        <begin position="51"/>
        <end position="158"/>
    </location>
</feature>
<feature type="transmembrane region" description="Helical" evidence="1">
    <location>
        <begin position="142"/>
        <end position="162"/>
    </location>
</feature>
<organism evidence="3 4">
    <name type="scientific">Duganella radicis</name>
    <dbReference type="NCBI Taxonomy" id="551988"/>
    <lineage>
        <taxon>Bacteria</taxon>
        <taxon>Pseudomonadati</taxon>
        <taxon>Pseudomonadota</taxon>
        <taxon>Betaproteobacteria</taxon>
        <taxon>Burkholderiales</taxon>
        <taxon>Oxalobacteraceae</taxon>
        <taxon>Telluria group</taxon>
        <taxon>Duganella</taxon>
    </lineage>
</organism>
<keyword evidence="4" id="KW-1185">Reference proteome</keyword>
<dbReference type="GO" id="GO:0005886">
    <property type="term" value="C:plasma membrane"/>
    <property type="evidence" value="ECO:0007669"/>
    <property type="project" value="TreeGrafter"/>
</dbReference>
<reference evidence="3 4" key="1">
    <citation type="submission" date="2019-11" db="EMBL/GenBank/DDBJ databases">
        <title>Type strains purchased from KCTC, JCM and DSMZ.</title>
        <authorList>
            <person name="Lu H."/>
        </authorList>
    </citation>
    <scope>NUCLEOTIDE SEQUENCE [LARGE SCALE GENOMIC DNA]</scope>
    <source>
        <strain evidence="3 4">KCTC 22382</strain>
    </source>
</reference>
<dbReference type="EMBL" id="WNKY01000012">
    <property type="protein sequence ID" value="MTV38548.1"/>
    <property type="molecule type" value="Genomic_DNA"/>
</dbReference>
<dbReference type="PANTHER" id="PTHR35793">
    <property type="entry name" value="INNER MEMBRANE PROTEIN YJIG"/>
    <property type="match status" value="1"/>
</dbReference>
<feature type="transmembrane region" description="Helical" evidence="1">
    <location>
        <begin position="387"/>
        <end position="411"/>
    </location>
</feature>
<dbReference type="OrthoDB" id="9805623at2"/>
<comment type="caution">
    <text evidence="3">The sequence shown here is derived from an EMBL/GenBank/DDBJ whole genome shotgun (WGS) entry which is preliminary data.</text>
</comment>
<dbReference type="InterPro" id="IPR011642">
    <property type="entry name" value="Gate_dom"/>
</dbReference>
<dbReference type="PANTHER" id="PTHR35793:SF2">
    <property type="entry name" value="INNER MEMBRANE PROTEIN YJIG"/>
    <property type="match status" value="1"/>
</dbReference>
<evidence type="ECO:0000313" key="3">
    <source>
        <dbReference type="EMBL" id="MTV38548.1"/>
    </source>
</evidence>
<feature type="transmembrane region" description="Helical" evidence="1">
    <location>
        <begin position="6"/>
        <end position="25"/>
    </location>
</feature>
<feature type="transmembrane region" description="Helical" evidence="1">
    <location>
        <begin position="207"/>
        <end position="227"/>
    </location>
</feature>
<proteinExistence type="predicted"/>
<dbReference type="Proteomes" id="UP000475582">
    <property type="component" value="Unassembled WGS sequence"/>
</dbReference>
<keyword evidence="1" id="KW-0812">Transmembrane</keyword>
<gene>
    <name evidence="3" type="ORF">GM676_13275</name>
</gene>
<keyword evidence="1" id="KW-0472">Membrane</keyword>
<feature type="domain" description="Nucleoside transporter/FeoB GTPase Gate" evidence="2">
    <location>
        <begin position="279"/>
        <end position="382"/>
    </location>
</feature>